<evidence type="ECO:0000313" key="1">
    <source>
        <dbReference type="EMBL" id="MBO8015981.1"/>
    </source>
</evidence>
<dbReference type="RefSeq" id="WP_002079741.1">
    <property type="nucleotide sequence ID" value="NZ_JAGGCC010000009.1"/>
</dbReference>
<evidence type="ECO:0000313" key="2">
    <source>
        <dbReference type="Proteomes" id="UP000670463"/>
    </source>
</evidence>
<organism evidence="1 2">
    <name type="scientific">Leptospira interrogans serovar Icterohaemorrhagiae</name>
    <dbReference type="NCBI Taxonomy" id="90062"/>
    <lineage>
        <taxon>Bacteria</taxon>
        <taxon>Pseudomonadati</taxon>
        <taxon>Spirochaetota</taxon>
        <taxon>Spirochaetia</taxon>
        <taxon>Leptospirales</taxon>
        <taxon>Leptospiraceae</taxon>
        <taxon>Leptospira</taxon>
    </lineage>
</organism>
<protein>
    <submittedName>
        <fullName evidence="1">Uncharacterized protein</fullName>
    </submittedName>
</protein>
<gene>
    <name evidence="1" type="ORF">J6377_09330</name>
</gene>
<dbReference type="EMBL" id="JAGGCK010000013">
    <property type="protein sequence ID" value="MBO8015981.1"/>
    <property type="molecule type" value="Genomic_DNA"/>
</dbReference>
<accession>A0AAW4K4E8</accession>
<reference evidence="1" key="1">
    <citation type="submission" date="2021-03" db="EMBL/GenBank/DDBJ databases">
        <title>Comparative genomic analysis of European sttrains of Leptospira interrogans serovars Copenhageni and Icterohaemorrhagiae.</title>
        <authorList>
            <person name="Arent Z."/>
            <person name="Gurgul A."/>
            <person name="Jasielczuk I."/>
            <person name="Pardyak L."/>
        </authorList>
    </citation>
    <scope>NUCLEOTIDE SEQUENCE</scope>
    <source>
        <strain evidence="1">X240</strain>
    </source>
</reference>
<comment type="caution">
    <text evidence="1">The sequence shown here is derived from an EMBL/GenBank/DDBJ whole genome shotgun (WGS) entry which is preliminary data.</text>
</comment>
<sequence>METKKSIRNLFWKASNSDTSSAMDLIEKNIQESNEFASDMDIMIQVFHI</sequence>
<name>A0AAW4K4E8_LEPIR</name>
<dbReference type="Proteomes" id="UP000670463">
    <property type="component" value="Unassembled WGS sequence"/>
</dbReference>
<dbReference type="AlphaFoldDB" id="A0AAW4K4E8"/>
<proteinExistence type="predicted"/>